<evidence type="ECO:0000313" key="1">
    <source>
        <dbReference type="EMBL" id="CAD6264937.1"/>
    </source>
</evidence>
<dbReference type="Gene3D" id="3.90.180.10">
    <property type="entry name" value="Medium-chain alcohol dehydrogenases, catalytic domain"/>
    <property type="match status" value="1"/>
</dbReference>
<comment type="caution">
    <text evidence="1">The sequence shown here is derived from an EMBL/GenBank/DDBJ whole genome shotgun (WGS) entry which is preliminary data.</text>
</comment>
<accession>A0A811R4F4</accession>
<keyword evidence="2" id="KW-1185">Reference proteome</keyword>
<dbReference type="AlphaFoldDB" id="A0A811R4F4"/>
<dbReference type="Proteomes" id="UP000604825">
    <property type="component" value="Unassembled WGS sequence"/>
</dbReference>
<dbReference type="SUPFAM" id="SSF50129">
    <property type="entry name" value="GroES-like"/>
    <property type="match status" value="1"/>
</dbReference>
<organism evidence="1 2">
    <name type="scientific">Miscanthus lutarioriparius</name>
    <dbReference type="NCBI Taxonomy" id="422564"/>
    <lineage>
        <taxon>Eukaryota</taxon>
        <taxon>Viridiplantae</taxon>
        <taxon>Streptophyta</taxon>
        <taxon>Embryophyta</taxon>
        <taxon>Tracheophyta</taxon>
        <taxon>Spermatophyta</taxon>
        <taxon>Magnoliopsida</taxon>
        <taxon>Liliopsida</taxon>
        <taxon>Poales</taxon>
        <taxon>Poaceae</taxon>
        <taxon>PACMAD clade</taxon>
        <taxon>Panicoideae</taxon>
        <taxon>Andropogonodae</taxon>
        <taxon>Andropogoneae</taxon>
        <taxon>Saccharinae</taxon>
        <taxon>Miscanthus</taxon>
    </lineage>
</organism>
<protein>
    <submittedName>
        <fullName evidence="1">Uncharacterized protein</fullName>
    </submittedName>
</protein>
<name>A0A811R4F4_9POAL</name>
<sequence>MPRERKAPPPIALALYLALAGKEIFRAAESGDDDAFTSLIPADLSLHNEDGCYLLDVTAAVGHPRAPRGRGESGGCERARDPLRPSGSRGCHLLLGLAITIAALLALASASESDHKLAAGGRVAATGFARPVADSGSLTGGSCELAARRSAAAADGGRTVRRSVERRQQAVYTMVLEPEAWWGHVLVVLREPHLLEHQDLAHRLHLGLPAAARNNGDQSFPNARLEIIGLTFLWVIFLDPCGHGGMGGQVANKSLSIEVCIKILFTSLCHTDVYFWSAKGIPVFRRILGHEAQGTTEAVQ</sequence>
<evidence type="ECO:0000313" key="2">
    <source>
        <dbReference type="Proteomes" id="UP000604825"/>
    </source>
</evidence>
<proteinExistence type="predicted"/>
<reference evidence="1" key="1">
    <citation type="submission" date="2020-10" db="EMBL/GenBank/DDBJ databases">
        <authorList>
            <person name="Han B."/>
            <person name="Lu T."/>
            <person name="Zhao Q."/>
            <person name="Huang X."/>
            <person name="Zhao Y."/>
        </authorList>
    </citation>
    <scope>NUCLEOTIDE SEQUENCE</scope>
</reference>
<dbReference type="InterPro" id="IPR011032">
    <property type="entry name" value="GroES-like_sf"/>
</dbReference>
<dbReference type="EMBL" id="CAJGYO010000013">
    <property type="protein sequence ID" value="CAD6264937.1"/>
    <property type="molecule type" value="Genomic_DNA"/>
</dbReference>
<gene>
    <name evidence="1" type="ORF">NCGR_LOCUS48242</name>
</gene>